<dbReference type="RefSeq" id="WP_191789280.1">
    <property type="nucleotide sequence ID" value="NZ_JACSQE010000002.1"/>
</dbReference>
<keyword evidence="2" id="KW-1185">Reference proteome</keyword>
<comment type="caution">
    <text evidence="1">The sequence shown here is derived from an EMBL/GenBank/DDBJ whole genome shotgun (WGS) entry which is preliminary data.</text>
</comment>
<sequence length="65" mass="7305">MTQEKMATIKVPVAVRDRLKARAEALHVTQGEALEQLLDESSDENIQTHITEAMDSWSEALKRLA</sequence>
<accession>A0ABR8UYC7</accession>
<dbReference type="Proteomes" id="UP000633601">
    <property type="component" value="Unassembled WGS sequence"/>
</dbReference>
<reference evidence="1 2" key="1">
    <citation type="submission" date="2020-08" db="EMBL/GenBank/DDBJ databases">
        <title>A Genomic Blueprint of the Chicken Gut Microbiome.</title>
        <authorList>
            <person name="Gilroy R."/>
            <person name="Ravi A."/>
            <person name="Getino M."/>
            <person name="Pursley I."/>
            <person name="Horton D.L."/>
            <person name="Alikhan N.-F."/>
            <person name="Baker D."/>
            <person name="Gharbi K."/>
            <person name="Hall N."/>
            <person name="Watson M."/>
            <person name="Adriaenssens E.M."/>
            <person name="Foster-Nyarko E."/>
            <person name="Jarju S."/>
            <person name="Secka A."/>
            <person name="Antonio M."/>
            <person name="Oren A."/>
            <person name="Chaudhuri R."/>
            <person name="La Ragione R.M."/>
            <person name="Hildebrand F."/>
            <person name="Pallen M.J."/>
        </authorList>
    </citation>
    <scope>NUCLEOTIDE SEQUENCE [LARGE SCALE GENOMIC DNA]</scope>
    <source>
        <strain evidence="1 2">Sa2CUA8</strain>
    </source>
</reference>
<evidence type="ECO:0000313" key="1">
    <source>
        <dbReference type="EMBL" id="MBD7997549.1"/>
    </source>
</evidence>
<gene>
    <name evidence="1" type="ORF">H9640_03150</name>
</gene>
<protein>
    <recommendedName>
        <fullName evidence="3">Ribbon-helix-helix protein, CopG family</fullName>
    </recommendedName>
</protein>
<evidence type="ECO:0008006" key="3">
    <source>
        <dbReference type="Google" id="ProtNLM"/>
    </source>
</evidence>
<dbReference type="EMBL" id="JACSQE010000002">
    <property type="protein sequence ID" value="MBD7997549.1"/>
    <property type="molecule type" value="Genomic_DNA"/>
</dbReference>
<name>A0ABR8UYC7_9CELL</name>
<organism evidence="1 2">
    <name type="scientific">Oerskovia gallyi</name>
    <dbReference type="NCBI Taxonomy" id="2762226"/>
    <lineage>
        <taxon>Bacteria</taxon>
        <taxon>Bacillati</taxon>
        <taxon>Actinomycetota</taxon>
        <taxon>Actinomycetes</taxon>
        <taxon>Micrococcales</taxon>
        <taxon>Cellulomonadaceae</taxon>
        <taxon>Oerskovia</taxon>
    </lineage>
</organism>
<proteinExistence type="predicted"/>
<evidence type="ECO:0000313" key="2">
    <source>
        <dbReference type="Proteomes" id="UP000633601"/>
    </source>
</evidence>